<evidence type="ECO:0000313" key="2">
    <source>
        <dbReference type="Proteomes" id="UP000821853"/>
    </source>
</evidence>
<dbReference type="OrthoDB" id="6503215at2759"/>
<accession>A0A9J6GUJ9</accession>
<dbReference type="Proteomes" id="UP000821853">
    <property type="component" value="Unassembled WGS sequence"/>
</dbReference>
<name>A0A9J6GUJ9_HAELO</name>
<dbReference type="EMBL" id="JABSTR010000008">
    <property type="protein sequence ID" value="KAH9378047.1"/>
    <property type="molecule type" value="Genomic_DNA"/>
</dbReference>
<gene>
    <name evidence="1" type="ORF">HPB48_022360</name>
</gene>
<organism evidence="1 2">
    <name type="scientific">Haemaphysalis longicornis</name>
    <name type="common">Bush tick</name>
    <dbReference type="NCBI Taxonomy" id="44386"/>
    <lineage>
        <taxon>Eukaryota</taxon>
        <taxon>Metazoa</taxon>
        <taxon>Ecdysozoa</taxon>
        <taxon>Arthropoda</taxon>
        <taxon>Chelicerata</taxon>
        <taxon>Arachnida</taxon>
        <taxon>Acari</taxon>
        <taxon>Parasitiformes</taxon>
        <taxon>Ixodida</taxon>
        <taxon>Ixodoidea</taxon>
        <taxon>Ixodidae</taxon>
        <taxon>Haemaphysalinae</taxon>
        <taxon>Haemaphysalis</taxon>
    </lineage>
</organism>
<sequence>MAAQKTQLEAKHRDQRMECASVVEDWTADTWRAVVFSDEAAFCTRWDQRKWVWRPDKCR</sequence>
<protein>
    <submittedName>
        <fullName evidence="1">Uncharacterized protein</fullName>
    </submittedName>
</protein>
<evidence type="ECO:0000313" key="1">
    <source>
        <dbReference type="EMBL" id="KAH9378047.1"/>
    </source>
</evidence>
<proteinExistence type="predicted"/>
<dbReference type="GO" id="GO:0003676">
    <property type="term" value="F:nucleic acid binding"/>
    <property type="evidence" value="ECO:0007669"/>
    <property type="project" value="InterPro"/>
</dbReference>
<dbReference type="Gene3D" id="3.30.420.10">
    <property type="entry name" value="Ribonuclease H-like superfamily/Ribonuclease H"/>
    <property type="match status" value="1"/>
</dbReference>
<keyword evidence="2" id="KW-1185">Reference proteome</keyword>
<dbReference type="AlphaFoldDB" id="A0A9J6GUJ9"/>
<dbReference type="InterPro" id="IPR036397">
    <property type="entry name" value="RNaseH_sf"/>
</dbReference>
<reference evidence="1 2" key="1">
    <citation type="journal article" date="2020" name="Cell">
        <title>Large-Scale Comparative Analyses of Tick Genomes Elucidate Their Genetic Diversity and Vector Capacities.</title>
        <authorList>
            <consortium name="Tick Genome and Microbiome Consortium (TIGMIC)"/>
            <person name="Jia N."/>
            <person name="Wang J."/>
            <person name="Shi W."/>
            <person name="Du L."/>
            <person name="Sun Y."/>
            <person name="Zhan W."/>
            <person name="Jiang J.F."/>
            <person name="Wang Q."/>
            <person name="Zhang B."/>
            <person name="Ji P."/>
            <person name="Bell-Sakyi L."/>
            <person name="Cui X.M."/>
            <person name="Yuan T.T."/>
            <person name="Jiang B.G."/>
            <person name="Yang W.F."/>
            <person name="Lam T.T."/>
            <person name="Chang Q.C."/>
            <person name="Ding S.J."/>
            <person name="Wang X.J."/>
            <person name="Zhu J.G."/>
            <person name="Ruan X.D."/>
            <person name="Zhao L."/>
            <person name="Wei J.T."/>
            <person name="Ye R.Z."/>
            <person name="Que T.C."/>
            <person name="Du C.H."/>
            <person name="Zhou Y.H."/>
            <person name="Cheng J.X."/>
            <person name="Dai P.F."/>
            <person name="Guo W.B."/>
            <person name="Han X.H."/>
            <person name="Huang E.J."/>
            <person name="Li L.F."/>
            <person name="Wei W."/>
            <person name="Gao Y.C."/>
            <person name="Liu J.Z."/>
            <person name="Shao H.Z."/>
            <person name="Wang X."/>
            <person name="Wang C.C."/>
            <person name="Yang T.C."/>
            <person name="Huo Q.B."/>
            <person name="Li W."/>
            <person name="Chen H.Y."/>
            <person name="Chen S.E."/>
            <person name="Zhou L.G."/>
            <person name="Ni X.B."/>
            <person name="Tian J.H."/>
            <person name="Sheng Y."/>
            <person name="Liu T."/>
            <person name="Pan Y.S."/>
            <person name="Xia L.Y."/>
            <person name="Li J."/>
            <person name="Zhao F."/>
            <person name="Cao W.C."/>
        </authorList>
    </citation>
    <scope>NUCLEOTIDE SEQUENCE [LARGE SCALE GENOMIC DNA]</scope>
    <source>
        <strain evidence="1">HaeL-2018</strain>
    </source>
</reference>
<dbReference type="VEuPathDB" id="VectorBase:HLOH_058410"/>
<comment type="caution">
    <text evidence="1">The sequence shown here is derived from an EMBL/GenBank/DDBJ whole genome shotgun (WGS) entry which is preliminary data.</text>
</comment>